<comment type="caution">
    <text evidence="12">The sequence shown here is derived from an EMBL/GenBank/DDBJ whole genome shotgun (WGS) entry which is preliminary data.</text>
</comment>
<keyword evidence="7 11" id="KW-0418">Kinase</keyword>
<dbReference type="Gene3D" id="3.40.50.300">
    <property type="entry name" value="P-loop containing nucleotide triphosphate hydrolases"/>
    <property type="match status" value="1"/>
</dbReference>
<keyword evidence="9 11" id="KW-0057">Aromatic amino acid biosynthesis</keyword>
<evidence type="ECO:0000256" key="6">
    <source>
        <dbReference type="ARBA" id="ARBA00022741"/>
    </source>
</evidence>
<reference evidence="12 13" key="1">
    <citation type="submission" date="2019-09" db="EMBL/GenBank/DDBJ databases">
        <title>H2 Metabolism Revealed by Metagenomic Analysis in Subglacial Sediment of East Antarctica.</title>
        <authorList>
            <person name="Yang Z."/>
            <person name="Zhang Y."/>
            <person name="Lv Y."/>
            <person name="Yan W."/>
            <person name="Xiao X."/>
            <person name="Sun B."/>
            <person name="Ma H."/>
        </authorList>
    </citation>
    <scope>NUCLEOTIDE SEQUENCE [LARGE SCALE GENOMIC DNA]</scope>
    <source>
        <strain evidence="12">Bin2_2</strain>
    </source>
</reference>
<keyword evidence="5 11" id="KW-0808">Transferase</keyword>
<dbReference type="GO" id="GO:0000287">
    <property type="term" value="F:magnesium ion binding"/>
    <property type="evidence" value="ECO:0007669"/>
    <property type="project" value="UniProtKB-UniRule"/>
</dbReference>
<evidence type="ECO:0000256" key="7">
    <source>
        <dbReference type="ARBA" id="ARBA00022777"/>
    </source>
</evidence>
<evidence type="ECO:0000256" key="1">
    <source>
        <dbReference type="ARBA" id="ARBA00004842"/>
    </source>
</evidence>
<keyword evidence="11" id="KW-0963">Cytoplasm</keyword>
<comment type="pathway">
    <text evidence="1 11">Metabolic intermediate biosynthesis; chorismate biosynthesis; chorismate from D-erythrose 4-phosphate and phosphoenolpyruvate: step 5/7.</text>
</comment>
<dbReference type="EMBL" id="JAAFGW010000014">
    <property type="protein sequence ID" value="NDP47116.1"/>
    <property type="molecule type" value="Genomic_DNA"/>
</dbReference>
<keyword evidence="6 11" id="KW-0547">Nucleotide-binding</keyword>
<dbReference type="AlphaFoldDB" id="A0A7C9JW21"/>
<feature type="binding site" evidence="11">
    <location>
        <position position="120"/>
    </location>
    <ligand>
        <name>ATP</name>
        <dbReference type="ChEBI" id="CHEBI:30616"/>
    </ligand>
</feature>
<dbReference type="GO" id="GO:0005524">
    <property type="term" value="F:ATP binding"/>
    <property type="evidence" value="ECO:0007669"/>
    <property type="project" value="UniProtKB-UniRule"/>
</dbReference>
<feature type="binding site" evidence="11">
    <location>
        <position position="82"/>
    </location>
    <ligand>
        <name>substrate</name>
    </ligand>
</feature>
<dbReference type="Proteomes" id="UP000483432">
    <property type="component" value="Unassembled WGS sequence"/>
</dbReference>
<evidence type="ECO:0000256" key="9">
    <source>
        <dbReference type="ARBA" id="ARBA00023141"/>
    </source>
</evidence>
<dbReference type="CDD" id="cd00464">
    <property type="entry name" value="SK"/>
    <property type="match status" value="1"/>
</dbReference>
<dbReference type="PROSITE" id="PS01128">
    <property type="entry name" value="SHIKIMATE_KINASE"/>
    <property type="match status" value="1"/>
</dbReference>
<evidence type="ECO:0000256" key="5">
    <source>
        <dbReference type="ARBA" id="ARBA00022679"/>
    </source>
</evidence>
<evidence type="ECO:0000256" key="11">
    <source>
        <dbReference type="HAMAP-Rule" id="MF_00109"/>
    </source>
</evidence>
<dbReference type="InterPro" id="IPR000623">
    <property type="entry name" value="Shikimate_kinase/TSH1"/>
</dbReference>
<dbReference type="GO" id="GO:0009073">
    <property type="term" value="P:aromatic amino acid family biosynthetic process"/>
    <property type="evidence" value="ECO:0007669"/>
    <property type="project" value="UniProtKB-KW"/>
</dbReference>
<proteinExistence type="inferred from homology"/>
<feature type="binding site" evidence="11">
    <location>
        <position position="60"/>
    </location>
    <ligand>
        <name>substrate</name>
    </ligand>
</feature>
<organism evidence="12 13">
    <name type="scientific">Sulfuriferula multivorans</name>
    <dbReference type="NCBI Taxonomy" id="1559896"/>
    <lineage>
        <taxon>Bacteria</taxon>
        <taxon>Pseudomonadati</taxon>
        <taxon>Pseudomonadota</taxon>
        <taxon>Betaproteobacteria</taxon>
        <taxon>Nitrosomonadales</taxon>
        <taxon>Sulfuricellaceae</taxon>
        <taxon>Sulfuriferula</taxon>
    </lineage>
</organism>
<name>A0A7C9JW21_9PROT</name>
<accession>A0A7C9JW21</accession>
<protein>
    <recommendedName>
        <fullName evidence="3 11">Shikimate kinase</fullName>
        <shortName evidence="11">SK</shortName>
        <ecNumber evidence="3 11">2.7.1.71</ecNumber>
    </recommendedName>
</protein>
<keyword evidence="8 11" id="KW-0067">ATP-binding</keyword>
<feature type="binding site" evidence="11">
    <location>
        <begin position="14"/>
        <end position="19"/>
    </location>
    <ligand>
        <name>ATP</name>
        <dbReference type="ChEBI" id="CHEBI:30616"/>
    </ligand>
</feature>
<dbReference type="GO" id="GO:0005829">
    <property type="term" value="C:cytosol"/>
    <property type="evidence" value="ECO:0007669"/>
    <property type="project" value="TreeGrafter"/>
</dbReference>
<dbReference type="EC" id="2.7.1.71" evidence="3 11"/>
<keyword evidence="4 11" id="KW-0028">Amino-acid biosynthesis</keyword>
<evidence type="ECO:0000256" key="10">
    <source>
        <dbReference type="ARBA" id="ARBA00048567"/>
    </source>
</evidence>
<sequence length="183" mass="20286">MSKRDNLYLVGLMGAGKTTVGRLLARHCGCVFHDSDHEIEARTGVKIPIIFEIEGEAGFRKREEGVIAELTAMTGIVLATGGGAVLSSATRENLRKNGMVIYLRGTPEHLYERTRHDRNRPLLQTEDPLARLRELYRQRDPLYREVADIVVDTGRQGVAGMTRVLLGKLELLRSGLPPPDTVA</sequence>
<dbReference type="SUPFAM" id="SSF52540">
    <property type="entry name" value="P-loop containing nucleoside triphosphate hydrolases"/>
    <property type="match status" value="1"/>
</dbReference>
<keyword evidence="11" id="KW-0479">Metal-binding</keyword>
<comment type="catalytic activity">
    <reaction evidence="10 11">
        <text>shikimate + ATP = 3-phosphoshikimate + ADP + H(+)</text>
        <dbReference type="Rhea" id="RHEA:13121"/>
        <dbReference type="ChEBI" id="CHEBI:15378"/>
        <dbReference type="ChEBI" id="CHEBI:30616"/>
        <dbReference type="ChEBI" id="CHEBI:36208"/>
        <dbReference type="ChEBI" id="CHEBI:145989"/>
        <dbReference type="ChEBI" id="CHEBI:456216"/>
        <dbReference type="EC" id="2.7.1.71"/>
    </reaction>
</comment>
<dbReference type="HAMAP" id="MF_00109">
    <property type="entry name" value="Shikimate_kinase"/>
    <property type="match status" value="1"/>
</dbReference>
<dbReference type="GO" id="GO:0009423">
    <property type="term" value="P:chorismate biosynthetic process"/>
    <property type="evidence" value="ECO:0007669"/>
    <property type="project" value="UniProtKB-UniRule"/>
</dbReference>
<dbReference type="PRINTS" id="PR01100">
    <property type="entry name" value="SHIKIMTKNASE"/>
</dbReference>
<dbReference type="InterPro" id="IPR023000">
    <property type="entry name" value="Shikimate_kinase_CS"/>
</dbReference>
<keyword evidence="11" id="KW-0460">Magnesium</keyword>
<evidence type="ECO:0000313" key="13">
    <source>
        <dbReference type="Proteomes" id="UP000483432"/>
    </source>
</evidence>
<comment type="subunit">
    <text evidence="11">Monomer.</text>
</comment>
<dbReference type="GO" id="GO:0008652">
    <property type="term" value="P:amino acid biosynthetic process"/>
    <property type="evidence" value="ECO:0007669"/>
    <property type="project" value="UniProtKB-KW"/>
</dbReference>
<comment type="subcellular location">
    <subcellularLocation>
        <location evidence="11">Cytoplasm</location>
    </subcellularLocation>
</comment>
<dbReference type="InterPro" id="IPR027417">
    <property type="entry name" value="P-loop_NTPase"/>
</dbReference>
<feature type="binding site" evidence="11">
    <location>
        <position position="156"/>
    </location>
    <ligand>
        <name>ATP</name>
        <dbReference type="ChEBI" id="CHEBI:30616"/>
    </ligand>
</feature>
<gene>
    <name evidence="11" type="primary">aroK</name>
    <name evidence="12" type="ORF">GZ085_01755</name>
</gene>
<evidence type="ECO:0000256" key="8">
    <source>
        <dbReference type="ARBA" id="ARBA00022840"/>
    </source>
</evidence>
<comment type="cofactor">
    <cofactor evidence="11">
        <name>Mg(2+)</name>
        <dbReference type="ChEBI" id="CHEBI:18420"/>
    </cofactor>
    <text evidence="11">Binds 1 Mg(2+) ion per subunit.</text>
</comment>
<evidence type="ECO:0000256" key="3">
    <source>
        <dbReference type="ARBA" id="ARBA00012154"/>
    </source>
</evidence>
<dbReference type="InterPro" id="IPR031322">
    <property type="entry name" value="Shikimate/glucono_kinase"/>
</dbReference>
<dbReference type="PANTHER" id="PTHR21087:SF16">
    <property type="entry name" value="SHIKIMATE KINASE 1, CHLOROPLASTIC"/>
    <property type="match status" value="1"/>
</dbReference>
<dbReference type="Pfam" id="PF01202">
    <property type="entry name" value="SKI"/>
    <property type="match status" value="1"/>
</dbReference>
<comment type="function">
    <text evidence="11">Catalyzes the specific phosphorylation of the 3-hydroxyl group of shikimic acid using ATP as a cosubstrate.</text>
</comment>
<feature type="binding site" evidence="11">
    <location>
        <position position="18"/>
    </location>
    <ligand>
        <name>Mg(2+)</name>
        <dbReference type="ChEBI" id="CHEBI:18420"/>
    </ligand>
</feature>
<evidence type="ECO:0000313" key="12">
    <source>
        <dbReference type="EMBL" id="NDP47116.1"/>
    </source>
</evidence>
<evidence type="ECO:0000256" key="2">
    <source>
        <dbReference type="ARBA" id="ARBA00006997"/>
    </source>
</evidence>
<comment type="similarity">
    <text evidence="2 11">Belongs to the shikimate kinase family.</text>
</comment>
<dbReference type="GO" id="GO:0004765">
    <property type="term" value="F:shikimate kinase activity"/>
    <property type="evidence" value="ECO:0007669"/>
    <property type="project" value="UniProtKB-UniRule"/>
</dbReference>
<feature type="binding site" evidence="11">
    <location>
        <position position="139"/>
    </location>
    <ligand>
        <name>substrate</name>
    </ligand>
</feature>
<feature type="binding site" evidence="11">
    <location>
        <position position="36"/>
    </location>
    <ligand>
        <name>substrate</name>
    </ligand>
</feature>
<dbReference type="UniPathway" id="UPA00053">
    <property type="reaction ID" value="UER00088"/>
</dbReference>
<dbReference type="PANTHER" id="PTHR21087">
    <property type="entry name" value="SHIKIMATE KINASE"/>
    <property type="match status" value="1"/>
</dbReference>
<evidence type="ECO:0000256" key="4">
    <source>
        <dbReference type="ARBA" id="ARBA00022605"/>
    </source>
</evidence>